<protein>
    <submittedName>
        <fullName evidence="2">Uncharacterized protein</fullName>
    </submittedName>
</protein>
<sequence length="94" mass="10290">MASRARRCGRYAAARRRSFPDEQKGRETMCEHLPPCPTAEATDRDAALPVAHHPEQGWSLLCNGVLLFEDTGELLPNGQLVAPHRPTDTARAAA</sequence>
<dbReference type="InterPro" id="IPR046041">
    <property type="entry name" value="DUF5999"/>
</dbReference>
<gene>
    <name evidence="2" type="ORF">FHS40_008085</name>
</gene>
<comment type="caution">
    <text evidence="2">The sequence shown here is derived from an EMBL/GenBank/DDBJ whole genome shotgun (WGS) entry which is preliminary data.</text>
</comment>
<feature type="compositionally biased region" description="Basic and acidic residues" evidence="1">
    <location>
        <begin position="18"/>
        <end position="28"/>
    </location>
</feature>
<name>A0A7W8EZA8_STRST</name>
<dbReference type="AlphaFoldDB" id="A0A7W8EZA8"/>
<dbReference type="EMBL" id="JACHJD010000022">
    <property type="protein sequence ID" value="MBB5108959.1"/>
    <property type="molecule type" value="Genomic_DNA"/>
</dbReference>
<dbReference type="Pfam" id="PF19462">
    <property type="entry name" value="DUF5999"/>
    <property type="match status" value="1"/>
</dbReference>
<evidence type="ECO:0000313" key="2">
    <source>
        <dbReference type="EMBL" id="MBB5108959.1"/>
    </source>
</evidence>
<proteinExistence type="predicted"/>
<evidence type="ECO:0000256" key="1">
    <source>
        <dbReference type="SAM" id="MobiDB-lite"/>
    </source>
</evidence>
<feature type="compositionally biased region" description="Basic residues" evidence="1">
    <location>
        <begin position="1"/>
        <end position="17"/>
    </location>
</feature>
<organism evidence="2 3">
    <name type="scientific">Streptomyces spectabilis</name>
    <dbReference type="NCBI Taxonomy" id="68270"/>
    <lineage>
        <taxon>Bacteria</taxon>
        <taxon>Bacillati</taxon>
        <taxon>Actinomycetota</taxon>
        <taxon>Actinomycetes</taxon>
        <taxon>Kitasatosporales</taxon>
        <taxon>Streptomycetaceae</taxon>
        <taxon>Streptomyces</taxon>
    </lineage>
</organism>
<reference evidence="2 3" key="1">
    <citation type="submission" date="2020-08" db="EMBL/GenBank/DDBJ databases">
        <title>Genomic Encyclopedia of Type Strains, Phase III (KMG-III): the genomes of soil and plant-associated and newly described type strains.</title>
        <authorList>
            <person name="Whitman W."/>
        </authorList>
    </citation>
    <scope>NUCLEOTIDE SEQUENCE [LARGE SCALE GENOMIC DNA]</scope>
    <source>
        <strain evidence="2 3">CECT 3146</strain>
    </source>
</reference>
<feature type="region of interest" description="Disordered" evidence="1">
    <location>
        <begin position="1"/>
        <end position="28"/>
    </location>
</feature>
<accession>A0A7W8EZA8</accession>
<keyword evidence="3" id="KW-1185">Reference proteome</keyword>
<dbReference type="Proteomes" id="UP000549009">
    <property type="component" value="Unassembled WGS sequence"/>
</dbReference>
<evidence type="ECO:0000313" key="3">
    <source>
        <dbReference type="Proteomes" id="UP000549009"/>
    </source>
</evidence>